<keyword evidence="9" id="KW-0443">Lipid metabolism</keyword>
<evidence type="ECO:0000256" key="8">
    <source>
        <dbReference type="ARBA" id="ARBA00022842"/>
    </source>
</evidence>
<keyword evidence="11" id="KW-1208">Phospholipid metabolism</keyword>
<dbReference type="InterPro" id="IPR005218">
    <property type="entry name" value="Diacylglycerol/lipid_kinase"/>
</dbReference>
<dbReference type="GO" id="GO:0008654">
    <property type="term" value="P:phospholipid biosynthetic process"/>
    <property type="evidence" value="ECO:0007669"/>
    <property type="project" value="UniProtKB-KW"/>
</dbReference>
<dbReference type="GO" id="GO:0016301">
    <property type="term" value="F:kinase activity"/>
    <property type="evidence" value="ECO:0007669"/>
    <property type="project" value="UniProtKB-KW"/>
</dbReference>
<dbReference type="KEGG" id="mro:MROS_2518"/>
<dbReference type="RefSeq" id="WP_014857178.1">
    <property type="nucleotide sequence ID" value="NC_018178.1"/>
</dbReference>
<evidence type="ECO:0000256" key="7">
    <source>
        <dbReference type="ARBA" id="ARBA00022840"/>
    </source>
</evidence>
<accession>I7A3E7</accession>
<dbReference type="InterPro" id="IPR016064">
    <property type="entry name" value="NAD/diacylglycerol_kinase_sf"/>
</dbReference>
<evidence type="ECO:0000256" key="4">
    <source>
        <dbReference type="ARBA" id="ARBA00022723"/>
    </source>
</evidence>
<dbReference type="InterPro" id="IPR017438">
    <property type="entry name" value="ATP-NAD_kinase_N"/>
</dbReference>
<evidence type="ECO:0000256" key="9">
    <source>
        <dbReference type="ARBA" id="ARBA00023098"/>
    </source>
</evidence>
<comment type="cofactor">
    <cofactor evidence="1">
        <name>Mg(2+)</name>
        <dbReference type="ChEBI" id="CHEBI:18420"/>
    </cofactor>
</comment>
<evidence type="ECO:0000256" key="10">
    <source>
        <dbReference type="ARBA" id="ARBA00023209"/>
    </source>
</evidence>
<keyword evidence="3" id="KW-0808">Transferase</keyword>
<dbReference type="Gene3D" id="3.40.50.10330">
    <property type="entry name" value="Probable inorganic polyphosphate/atp-NAD kinase, domain 1"/>
    <property type="match status" value="1"/>
</dbReference>
<sequence>MDKEHQYLFVINPAAGKGKALNSLDKIKDYLYRKKVEHHIEISEFPGHIINLVEKLSDNFTHLISVGGDGTLNEVINGINPDSNLSLGVLPLGTGNDFARNLRLDKNIDRNLNLIFNSTTVRNFDIGSVKIKENGREINFRFINSLGIGFDALVAKLNQRSKRLNGIISYIYAVLGGLMKYRPLDVVVNADTVKIEGKKLLITVGNGLTSGGGFYLTPNAKIDDNLLDICVIDHMSKLKILRKLPLAVMNKLESAKEANFFNSEKIEIKLNTPYYVHADGEIISERASEITVTILKNKLKIISN</sequence>
<dbReference type="HOGENOM" id="CLU_045532_0_0_10"/>
<dbReference type="SMART" id="SM00046">
    <property type="entry name" value="DAGKc"/>
    <property type="match status" value="1"/>
</dbReference>
<dbReference type="eggNOG" id="COG1597">
    <property type="taxonomic scope" value="Bacteria"/>
</dbReference>
<gene>
    <name evidence="13" type="ordered locus">MROS_2518</name>
</gene>
<keyword evidence="6 13" id="KW-0418">Kinase</keyword>
<dbReference type="EMBL" id="CP003557">
    <property type="protein sequence ID" value="AFN75748.1"/>
    <property type="molecule type" value="Genomic_DNA"/>
</dbReference>
<keyword evidence="2" id="KW-0444">Lipid biosynthesis</keyword>
<evidence type="ECO:0000256" key="6">
    <source>
        <dbReference type="ARBA" id="ARBA00022777"/>
    </source>
</evidence>
<dbReference type="Proteomes" id="UP000009011">
    <property type="component" value="Chromosome"/>
</dbReference>
<keyword evidence="8" id="KW-0460">Magnesium</keyword>
<reference evidence="13 14" key="1">
    <citation type="journal article" date="2013" name="PLoS ONE">
        <title>Genomic analysis of Melioribacter roseus, facultatively anaerobic organotrophic bacterium representing a novel deep lineage within Bacteriodetes/Chlorobi group.</title>
        <authorList>
            <person name="Kadnikov V.V."/>
            <person name="Mardanov A.V."/>
            <person name="Podosokorskaya O.A."/>
            <person name="Gavrilov S.N."/>
            <person name="Kublanov I.V."/>
            <person name="Beletsky A.V."/>
            <person name="Bonch-Osmolovskaya E.A."/>
            <person name="Ravin N.V."/>
        </authorList>
    </citation>
    <scope>NUCLEOTIDE SEQUENCE [LARGE SCALE GENOMIC DNA]</scope>
    <source>
        <strain evidence="14">JCM 17771 / P3M-2</strain>
    </source>
</reference>
<evidence type="ECO:0000313" key="14">
    <source>
        <dbReference type="Proteomes" id="UP000009011"/>
    </source>
</evidence>
<name>I7A3E7_MELRP</name>
<keyword evidence="10" id="KW-0594">Phospholipid biosynthesis</keyword>
<dbReference type="NCBIfam" id="TIGR00147">
    <property type="entry name" value="YegS/Rv2252/BmrU family lipid kinase"/>
    <property type="match status" value="1"/>
</dbReference>
<dbReference type="InterPro" id="IPR050187">
    <property type="entry name" value="Lipid_Phosphate_FormReg"/>
</dbReference>
<evidence type="ECO:0000256" key="11">
    <source>
        <dbReference type="ARBA" id="ARBA00023264"/>
    </source>
</evidence>
<keyword evidence="5" id="KW-0547">Nucleotide-binding</keyword>
<proteinExistence type="predicted"/>
<dbReference type="GO" id="GO:0046872">
    <property type="term" value="F:metal ion binding"/>
    <property type="evidence" value="ECO:0007669"/>
    <property type="project" value="UniProtKB-KW"/>
</dbReference>
<dbReference type="InterPro" id="IPR045540">
    <property type="entry name" value="YegS/DAGK_C"/>
</dbReference>
<keyword evidence="4" id="KW-0479">Metal-binding</keyword>
<evidence type="ECO:0000259" key="12">
    <source>
        <dbReference type="PROSITE" id="PS50146"/>
    </source>
</evidence>
<dbReference type="GO" id="GO:0005524">
    <property type="term" value="F:ATP binding"/>
    <property type="evidence" value="ECO:0007669"/>
    <property type="project" value="UniProtKB-KW"/>
</dbReference>
<keyword evidence="7" id="KW-0067">ATP-binding</keyword>
<evidence type="ECO:0000256" key="5">
    <source>
        <dbReference type="ARBA" id="ARBA00022741"/>
    </source>
</evidence>
<dbReference type="Pfam" id="PF19279">
    <property type="entry name" value="YegS_C"/>
    <property type="match status" value="1"/>
</dbReference>
<dbReference type="AlphaFoldDB" id="I7A3E7"/>
<dbReference type="PROSITE" id="PS50146">
    <property type="entry name" value="DAGK"/>
    <property type="match status" value="1"/>
</dbReference>
<keyword evidence="14" id="KW-1185">Reference proteome</keyword>
<evidence type="ECO:0000256" key="2">
    <source>
        <dbReference type="ARBA" id="ARBA00022516"/>
    </source>
</evidence>
<dbReference type="PANTHER" id="PTHR12358">
    <property type="entry name" value="SPHINGOSINE KINASE"/>
    <property type="match status" value="1"/>
</dbReference>
<evidence type="ECO:0000313" key="13">
    <source>
        <dbReference type="EMBL" id="AFN75748.1"/>
    </source>
</evidence>
<dbReference type="STRING" id="1191523.MROS_2518"/>
<dbReference type="GO" id="GO:0005886">
    <property type="term" value="C:plasma membrane"/>
    <property type="evidence" value="ECO:0007669"/>
    <property type="project" value="TreeGrafter"/>
</dbReference>
<dbReference type="SUPFAM" id="SSF111331">
    <property type="entry name" value="NAD kinase/diacylglycerol kinase-like"/>
    <property type="match status" value="1"/>
</dbReference>
<dbReference type="InterPro" id="IPR001206">
    <property type="entry name" value="Diacylglycerol_kinase_cat_dom"/>
</dbReference>
<dbReference type="Gene3D" id="2.60.200.40">
    <property type="match status" value="1"/>
</dbReference>
<organism evidence="13 14">
    <name type="scientific">Melioribacter roseus (strain DSM 23840 / JCM 17771 / VKM B-2668 / P3M-2)</name>
    <dbReference type="NCBI Taxonomy" id="1191523"/>
    <lineage>
        <taxon>Bacteria</taxon>
        <taxon>Pseudomonadati</taxon>
        <taxon>Ignavibacteriota</taxon>
        <taxon>Ignavibacteria</taxon>
        <taxon>Ignavibacteriales</taxon>
        <taxon>Melioribacteraceae</taxon>
        <taxon>Melioribacter</taxon>
    </lineage>
</organism>
<dbReference type="Pfam" id="PF00781">
    <property type="entry name" value="DAGK_cat"/>
    <property type="match status" value="1"/>
</dbReference>
<feature type="domain" description="DAGKc" evidence="12">
    <location>
        <begin position="2"/>
        <end position="133"/>
    </location>
</feature>
<protein>
    <submittedName>
        <fullName evidence="13">Diacylglycerol kinase catalytic region</fullName>
    </submittedName>
</protein>
<dbReference type="OrthoDB" id="9786026at2"/>
<dbReference type="PANTHER" id="PTHR12358:SF106">
    <property type="entry name" value="LIPID KINASE YEGS"/>
    <property type="match status" value="1"/>
</dbReference>
<evidence type="ECO:0000256" key="3">
    <source>
        <dbReference type="ARBA" id="ARBA00022679"/>
    </source>
</evidence>
<evidence type="ECO:0000256" key="1">
    <source>
        <dbReference type="ARBA" id="ARBA00001946"/>
    </source>
</evidence>